<name>A0A8S0Z0D1_ARCPL</name>
<protein>
    <submittedName>
        <fullName evidence="2">Uncharacterized protein</fullName>
    </submittedName>
</protein>
<accession>A0A8S0Z0D1</accession>
<reference evidence="2 3" key="1">
    <citation type="submission" date="2020-04" db="EMBL/GenBank/DDBJ databases">
        <authorList>
            <person name="Wallbank WR R."/>
            <person name="Pardo Diaz C."/>
            <person name="Kozak K."/>
            <person name="Martin S."/>
            <person name="Jiggins C."/>
            <person name="Moest M."/>
            <person name="Warren A I."/>
            <person name="Byers J.R.P. K."/>
            <person name="Montejo-Kovacevich G."/>
            <person name="Yen C E."/>
        </authorList>
    </citation>
    <scope>NUCLEOTIDE SEQUENCE [LARGE SCALE GENOMIC DNA]</scope>
</reference>
<sequence length="581" mass="67045">MAYDLVDRFSHPPKYYRFYDPGTYQFEKSSLKPNNVPFLSKKPRNTSPNAIMWTQAIYDTPVLHRIPNITSLKSTVKRFPYEDFSPEDLEQLLCRCGIENPCVCTESPPEEEICQGKMKRRIFKGHVPTGLEERITVKDKNKCPPFYDVRVQESTAFYRGCKWSNRTSKRSTQVVQLGPGPTDYCLEKKPTIEEICAEKVRALKRKTCKQLRFIEKVQLQNILEGKPGPGTYSPEWPKGTNLQYLGPKAARFSFPYSVHPGPTDYWLRRDFDLLDPPEVFCQAKLPEPSCFGVKAKRFIPQKEQGPSPASYNTMYKPCQFVRCSTAPFGSSTVRFKADVLDDGDDEGIDTTDECPSTPEKKCPNPTWEFKSKTIRMKPLIKDSGNAYSDESPPKKQKKEKSPALQYLAPFNSSEGRFQPWYNNSPVHGKYETPGPCYYNLEIPKPLPAVNRGPLCRGERFPRNKIDTPAPNEYKVFGGIESILRTHNNRLRENIKNNIKFVWDPPREPESMTFEQREKRLIQKCIALLEPDVDISKKHKSKSSIKSRTNIEKLHTDTIDKNIDKPKMLRTFLYSHQMPNYF</sequence>
<evidence type="ECO:0000313" key="2">
    <source>
        <dbReference type="EMBL" id="CAB3225412.1"/>
    </source>
</evidence>
<gene>
    <name evidence="2" type="ORF">APLA_LOCUS2494</name>
</gene>
<keyword evidence="3" id="KW-1185">Reference proteome</keyword>
<dbReference type="EMBL" id="CADEBC010000205">
    <property type="protein sequence ID" value="CAB3225412.1"/>
    <property type="molecule type" value="Genomic_DNA"/>
</dbReference>
<feature type="region of interest" description="Disordered" evidence="1">
    <location>
        <begin position="382"/>
        <end position="402"/>
    </location>
</feature>
<dbReference type="Proteomes" id="UP000494106">
    <property type="component" value="Unassembled WGS sequence"/>
</dbReference>
<proteinExistence type="predicted"/>
<comment type="caution">
    <text evidence="2">The sequence shown here is derived from an EMBL/GenBank/DDBJ whole genome shotgun (WGS) entry which is preliminary data.</text>
</comment>
<organism evidence="2 3">
    <name type="scientific">Arctia plantaginis</name>
    <name type="common">Wood tiger moth</name>
    <name type="synonym">Phalaena plantaginis</name>
    <dbReference type="NCBI Taxonomy" id="874455"/>
    <lineage>
        <taxon>Eukaryota</taxon>
        <taxon>Metazoa</taxon>
        <taxon>Ecdysozoa</taxon>
        <taxon>Arthropoda</taxon>
        <taxon>Hexapoda</taxon>
        <taxon>Insecta</taxon>
        <taxon>Pterygota</taxon>
        <taxon>Neoptera</taxon>
        <taxon>Endopterygota</taxon>
        <taxon>Lepidoptera</taxon>
        <taxon>Glossata</taxon>
        <taxon>Ditrysia</taxon>
        <taxon>Noctuoidea</taxon>
        <taxon>Erebidae</taxon>
        <taxon>Arctiinae</taxon>
        <taxon>Arctia</taxon>
    </lineage>
</organism>
<dbReference type="OrthoDB" id="2418081at2759"/>
<evidence type="ECO:0000313" key="3">
    <source>
        <dbReference type="Proteomes" id="UP000494106"/>
    </source>
</evidence>
<dbReference type="AlphaFoldDB" id="A0A8S0Z0D1"/>
<evidence type="ECO:0000256" key="1">
    <source>
        <dbReference type="SAM" id="MobiDB-lite"/>
    </source>
</evidence>